<dbReference type="SUPFAM" id="SSF55486">
    <property type="entry name" value="Metalloproteases ('zincins'), catalytic domain"/>
    <property type="match status" value="1"/>
</dbReference>
<organism evidence="1 2">
    <name type="scientific">Aquimarina hainanensis</name>
    <dbReference type="NCBI Taxonomy" id="1578017"/>
    <lineage>
        <taxon>Bacteria</taxon>
        <taxon>Pseudomonadati</taxon>
        <taxon>Bacteroidota</taxon>
        <taxon>Flavobacteriia</taxon>
        <taxon>Flavobacteriales</taxon>
        <taxon>Flavobacteriaceae</taxon>
        <taxon>Aquimarina</taxon>
    </lineage>
</organism>
<keyword evidence="2" id="KW-1185">Reference proteome</keyword>
<proteinExistence type="predicted"/>
<gene>
    <name evidence="1" type="ORF">ACFSTE_01620</name>
</gene>
<dbReference type="EMBL" id="JBHULX010000001">
    <property type="protein sequence ID" value="MFD2589511.1"/>
    <property type="molecule type" value="Genomic_DNA"/>
</dbReference>
<dbReference type="RefSeq" id="WP_176027877.1">
    <property type="nucleotide sequence ID" value="NZ_JBHSJV010000001.1"/>
</dbReference>
<dbReference type="NCBIfam" id="TIGR04549">
    <property type="entry name" value="LP_HExxH_w_tonB"/>
    <property type="match status" value="1"/>
</dbReference>
<evidence type="ECO:0000313" key="1">
    <source>
        <dbReference type="EMBL" id="MFD2589511.1"/>
    </source>
</evidence>
<dbReference type="Gene3D" id="3.40.390.70">
    <property type="match status" value="1"/>
</dbReference>
<reference evidence="2" key="1">
    <citation type="journal article" date="2019" name="Int. J. Syst. Evol. Microbiol.">
        <title>The Global Catalogue of Microorganisms (GCM) 10K type strain sequencing project: providing services to taxonomists for standard genome sequencing and annotation.</title>
        <authorList>
            <consortium name="The Broad Institute Genomics Platform"/>
            <consortium name="The Broad Institute Genome Sequencing Center for Infectious Disease"/>
            <person name="Wu L."/>
            <person name="Ma J."/>
        </authorList>
    </citation>
    <scope>NUCLEOTIDE SEQUENCE [LARGE SCALE GENOMIC DNA]</scope>
    <source>
        <strain evidence="2">KCTC 42423</strain>
    </source>
</reference>
<dbReference type="PROSITE" id="PS51257">
    <property type="entry name" value="PROKAR_LIPOPROTEIN"/>
    <property type="match status" value="1"/>
</dbReference>
<protein>
    <submittedName>
        <fullName evidence="1">Zinc-binding metallopeptidase</fullName>
    </submittedName>
</protein>
<accession>A0ABW5N316</accession>
<dbReference type="Proteomes" id="UP001597459">
    <property type="component" value="Unassembled WGS sequence"/>
</dbReference>
<dbReference type="InterPro" id="IPR030890">
    <property type="entry name" value="LP_HExxH_w_TonB"/>
</dbReference>
<evidence type="ECO:0000313" key="2">
    <source>
        <dbReference type="Proteomes" id="UP001597459"/>
    </source>
</evidence>
<sequence length="282" mass="32324">MKKIIHLITLIVCLFIIGACTREDSVRESQINTNPPQLSELDIWLRENFVKPYNIEIQYAWNENEVNLNRYLYPPTEENVKPLLEVVLAVWVKPYTQLGGEDFIKNISPRQFTLVGGFNYNPSGTITLGLAEAGTKITLFNVDQLDLTDLTLTRRYFQTIQHEYAHILNQTKPYDPAYGEVNPENYTAQWFNRSVAEARELGYITDYASSSDSEDFAEMVATMLTTSKAEFDAIVEGISSEEAKAHIRQKEQMVASYFSTEFGIDLYELQEVVYQNTLEVIN</sequence>
<dbReference type="Pfam" id="PF15890">
    <property type="entry name" value="Peptidase_Mx1"/>
    <property type="match status" value="1"/>
</dbReference>
<name>A0ABW5N316_9FLAO</name>
<comment type="caution">
    <text evidence="1">The sequence shown here is derived from an EMBL/GenBank/DDBJ whole genome shotgun (WGS) entry which is preliminary data.</text>
</comment>